<evidence type="ECO:0000313" key="1">
    <source>
        <dbReference type="EMBL" id="KEI71499.1"/>
    </source>
</evidence>
<sequence>MEKYGVFRQEPITAQTLIISYSIKVRGIKLLMPRTKVTDRIVSTAGLSLNEKMKASKYSQSIVCEYFEGFPANLSFRKNSFLKTKGALR</sequence>
<accession>A0A081KBH3</accession>
<dbReference type="EMBL" id="JOJP01000001">
    <property type="protein sequence ID" value="KEI71499.1"/>
    <property type="molecule type" value="Genomic_DNA"/>
</dbReference>
<organism evidence="1 2">
    <name type="scientific">Endozoicomonas elysicola</name>
    <dbReference type="NCBI Taxonomy" id="305900"/>
    <lineage>
        <taxon>Bacteria</taxon>
        <taxon>Pseudomonadati</taxon>
        <taxon>Pseudomonadota</taxon>
        <taxon>Gammaproteobacteria</taxon>
        <taxon>Oceanospirillales</taxon>
        <taxon>Endozoicomonadaceae</taxon>
        <taxon>Endozoicomonas</taxon>
    </lineage>
</organism>
<name>A0A081KBH3_9GAMM</name>
<reference evidence="1 2" key="1">
    <citation type="submission" date="2014-06" db="EMBL/GenBank/DDBJ databases">
        <title>Whole Genome Sequences of Three Symbiotic Endozoicomonas Bacteria.</title>
        <authorList>
            <person name="Neave M.J."/>
            <person name="Apprill A."/>
            <person name="Voolstra C.R."/>
        </authorList>
    </citation>
    <scope>NUCLEOTIDE SEQUENCE [LARGE SCALE GENOMIC DNA]</scope>
    <source>
        <strain evidence="1 2">DSM 22380</strain>
    </source>
</reference>
<keyword evidence="2" id="KW-1185">Reference proteome</keyword>
<comment type="caution">
    <text evidence="1">The sequence shown here is derived from an EMBL/GenBank/DDBJ whole genome shotgun (WGS) entry which is preliminary data.</text>
</comment>
<dbReference type="STRING" id="305900.GV64_12760"/>
<gene>
    <name evidence="1" type="ORF">GV64_12760</name>
</gene>
<proteinExistence type="predicted"/>
<dbReference type="Proteomes" id="UP000027997">
    <property type="component" value="Unassembled WGS sequence"/>
</dbReference>
<evidence type="ECO:0000313" key="2">
    <source>
        <dbReference type="Proteomes" id="UP000027997"/>
    </source>
</evidence>
<protein>
    <submittedName>
        <fullName evidence="1">Uncharacterized protein</fullName>
    </submittedName>
</protein>
<dbReference type="AlphaFoldDB" id="A0A081KBH3"/>